<dbReference type="AlphaFoldDB" id="E6TYI9"/>
<feature type="transmembrane region" description="Helical" evidence="7">
    <location>
        <begin position="126"/>
        <end position="149"/>
    </location>
</feature>
<feature type="transmembrane region" description="Helical" evidence="7">
    <location>
        <begin position="88"/>
        <end position="114"/>
    </location>
</feature>
<evidence type="ECO:0000313" key="8">
    <source>
        <dbReference type="EMBL" id="ADU30039.1"/>
    </source>
</evidence>
<proteinExistence type="inferred from homology"/>
<evidence type="ECO:0000256" key="6">
    <source>
        <dbReference type="ARBA" id="ARBA00023136"/>
    </source>
</evidence>
<dbReference type="Pfam" id="PF03773">
    <property type="entry name" value="ArsP_1"/>
    <property type="match status" value="1"/>
</dbReference>
<keyword evidence="4 7" id="KW-0812">Transmembrane</keyword>
<keyword evidence="3" id="KW-1003">Cell membrane</keyword>
<feature type="transmembrane region" description="Helical" evidence="7">
    <location>
        <begin position="12"/>
        <end position="31"/>
    </location>
</feature>
<keyword evidence="5 7" id="KW-1133">Transmembrane helix</keyword>
<evidence type="ECO:0000256" key="4">
    <source>
        <dbReference type="ARBA" id="ARBA00022692"/>
    </source>
</evidence>
<keyword evidence="9" id="KW-1185">Reference proteome</keyword>
<reference evidence="8" key="1">
    <citation type="submission" date="2010-12" db="EMBL/GenBank/DDBJ databases">
        <title>Complete sequence of Bacillus cellulosilyticus DSM 2522.</title>
        <authorList>
            <consortium name="US DOE Joint Genome Institute"/>
            <person name="Lucas S."/>
            <person name="Copeland A."/>
            <person name="Lapidus A."/>
            <person name="Cheng J.-F."/>
            <person name="Bruce D."/>
            <person name="Goodwin L."/>
            <person name="Pitluck S."/>
            <person name="Chertkov O."/>
            <person name="Detter J.C."/>
            <person name="Han C."/>
            <person name="Tapia R."/>
            <person name="Land M."/>
            <person name="Hauser L."/>
            <person name="Jeffries C."/>
            <person name="Kyrpides N."/>
            <person name="Ivanova N."/>
            <person name="Mikhailova N."/>
            <person name="Brumm P."/>
            <person name="Mead D."/>
            <person name="Woyke T."/>
        </authorList>
    </citation>
    <scope>NUCLEOTIDE SEQUENCE [LARGE SCALE GENOMIC DNA]</scope>
    <source>
        <strain evidence="8">DSM 2522</strain>
    </source>
</reference>
<accession>E6TYI9</accession>
<evidence type="ECO:0000256" key="2">
    <source>
        <dbReference type="ARBA" id="ARBA00006386"/>
    </source>
</evidence>
<feature type="transmembrane region" description="Helical" evidence="7">
    <location>
        <begin position="161"/>
        <end position="182"/>
    </location>
</feature>
<name>E6TYI9_EVAC2</name>
<evidence type="ECO:0000256" key="3">
    <source>
        <dbReference type="ARBA" id="ARBA00022475"/>
    </source>
</evidence>
<evidence type="ECO:0000256" key="1">
    <source>
        <dbReference type="ARBA" id="ARBA00004651"/>
    </source>
</evidence>
<dbReference type="InterPro" id="IPR052923">
    <property type="entry name" value="UPF0718"/>
</dbReference>
<dbReference type="EMBL" id="CP002394">
    <property type="protein sequence ID" value="ADU30039.1"/>
    <property type="molecule type" value="Genomic_DNA"/>
</dbReference>
<dbReference type="PANTHER" id="PTHR34184">
    <property type="entry name" value="UPF0718 PROTEIN YCGR"/>
    <property type="match status" value="1"/>
</dbReference>
<comment type="subcellular location">
    <subcellularLocation>
        <location evidence="1">Cell membrane</location>
        <topology evidence="1">Multi-pass membrane protein</topology>
    </subcellularLocation>
</comment>
<feature type="transmembrane region" description="Helical" evidence="7">
    <location>
        <begin position="284"/>
        <end position="305"/>
    </location>
</feature>
<dbReference type="Proteomes" id="UP000001401">
    <property type="component" value="Chromosome"/>
</dbReference>
<dbReference type="KEGG" id="bco:Bcell_1777"/>
<dbReference type="InterPro" id="IPR005524">
    <property type="entry name" value="DUF318"/>
</dbReference>
<evidence type="ECO:0000313" key="9">
    <source>
        <dbReference type="Proteomes" id="UP000001401"/>
    </source>
</evidence>
<dbReference type="STRING" id="649639.Bcell_1777"/>
<evidence type="ECO:0000256" key="7">
    <source>
        <dbReference type="SAM" id="Phobius"/>
    </source>
</evidence>
<dbReference type="GO" id="GO:0005886">
    <property type="term" value="C:plasma membrane"/>
    <property type="evidence" value="ECO:0007669"/>
    <property type="project" value="UniProtKB-SubCell"/>
</dbReference>
<feature type="transmembrane region" description="Helical" evidence="7">
    <location>
        <begin position="51"/>
        <end position="76"/>
    </location>
</feature>
<dbReference type="RefSeq" id="WP_013488376.1">
    <property type="nucleotide sequence ID" value="NC_014829.1"/>
</dbReference>
<feature type="transmembrane region" description="Helical" evidence="7">
    <location>
        <begin position="262"/>
        <end position="278"/>
    </location>
</feature>
<dbReference type="OrthoDB" id="9810876at2"/>
<feature type="transmembrane region" description="Helical" evidence="7">
    <location>
        <begin position="325"/>
        <end position="348"/>
    </location>
</feature>
<sequence length="349" mass="39086">MKTTKNIIGKDLLGFALLLLFLLLFIISDQLNDNVQLNSISSNWINVNTIFLSIVLEAIPFILLGVFVSSLIQVFVSEDRLQRFLPKNAIVALFPAAVLGAVLPLCECAIVPVVRRLIKKGMPLHVGVVFLVAAPILNPIVFASTYYAFRGPFYDTNTILFSRMGLAFVLSIIIGGILYAIFKNNSKQLRTDITQHQLGHVHTHDHHHSEKPSLMKRLKETLYHAVDEFFMMGKYLILGAFIASLFQTFLDRSLLESIGQNDYSSTIVMMAFAYLLSLCSEADAFVASTFAGQFTNMSIVGFLVYGPMLDLKNTFMLFAFFKARFVITFMITVTFVVFTAIIVLFGFIL</sequence>
<protein>
    <submittedName>
        <fullName evidence="8">Permease</fullName>
    </submittedName>
</protein>
<organism evidence="8 9">
    <name type="scientific">Evansella cellulosilytica (strain ATCC 21833 / DSM 2522 / FERM P-1141 / JCM 9156 / N-4)</name>
    <name type="common">Bacillus cellulosilyticus</name>
    <dbReference type="NCBI Taxonomy" id="649639"/>
    <lineage>
        <taxon>Bacteria</taxon>
        <taxon>Bacillati</taxon>
        <taxon>Bacillota</taxon>
        <taxon>Bacilli</taxon>
        <taxon>Bacillales</taxon>
        <taxon>Bacillaceae</taxon>
        <taxon>Evansella</taxon>
    </lineage>
</organism>
<comment type="similarity">
    <text evidence="2">Belongs to the UPF0718 family.</text>
</comment>
<dbReference type="HOGENOM" id="CLU_039914_2_1_9"/>
<keyword evidence="6 7" id="KW-0472">Membrane</keyword>
<dbReference type="PANTHER" id="PTHR34184:SF4">
    <property type="entry name" value="UPF0718 PROTEIN YCGR"/>
    <property type="match status" value="1"/>
</dbReference>
<feature type="transmembrane region" description="Helical" evidence="7">
    <location>
        <begin position="229"/>
        <end position="250"/>
    </location>
</feature>
<evidence type="ECO:0000256" key="5">
    <source>
        <dbReference type="ARBA" id="ARBA00022989"/>
    </source>
</evidence>
<gene>
    <name evidence="8" type="ordered locus">Bcell_1777</name>
</gene>
<dbReference type="eggNOG" id="COG0701">
    <property type="taxonomic scope" value="Bacteria"/>
</dbReference>